<name>A0ABW6Q7H5_9ACTN</name>
<sequence length="51" mass="5681">MTDDPIAANAPVGMTQAEFMELPTSERAALMYKPVPDSFENDPDVQRARQQ</sequence>
<dbReference type="Proteomes" id="UP001601627">
    <property type="component" value="Unassembled WGS sequence"/>
</dbReference>
<evidence type="ECO:0000313" key="2">
    <source>
        <dbReference type="Proteomes" id="UP001601627"/>
    </source>
</evidence>
<reference evidence="1 2" key="1">
    <citation type="submission" date="2024-09" db="EMBL/GenBank/DDBJ databases">
        <title>The Natural Products Discovery Center: Release of the First 8490 Sequenced Strains for Exploring Actinobacteria Biosynthetic Diversity.</title>
        <authorList>
            <person name="Kalkreuter E."/>
            <person name="Kautsar S.A."/>
            <person name="Yang D."/>
            <person name="Bader C.D."/>
            <person name="Teijaro C.N."/>
            <person name="Fluegel L."/>
            <person name="Davis C.M."/>
            <person name="Simpson J.R."/>
            <person name="Lauterbach L."/>
            <person name="Steele A.D."/>
            <person name="Gui C."/>
            <person name="Meng S."/>
            <person name="Li G."/>
            <person name="Viehrig K."/>
            <person name="Ye F."/>
            <person name="Su P."/>
            <person name="Kiefer A.F."/>
            <person name="Nichols A."/>
            <person name="Cepeda A.J."/>
            <person name="Yan W."/>
            <person name="Fan B."/>
            <person name="Jiang Y."/>
            <person name="Adhikari A."/>
            <person name="Zheng C.-J."/>
            <person name="Schuster L."/>
            <person name="Cowan T.M."/>
            <person name="Smanski M.J."/>
            <person name="Chevrette M.G."/>
            <person name="De Carvalho L.P.S."/>
            <person name="Shen B."/>
        </authorList>
    </citation>
    <scope>NUCLEOTIDE SEQUENCE [LARGE SCALE GENOMIC DNA]</scope>
    <source>
        <strain evidence="1 2">NPDC058328</strain>
    </source>
</reference>
<gene>
    <name evidence="1" type="ORF">ACFVZC_17290</name>
</gene>
<dbReference type="RefSeq" id="WP_388235503.1">
    <property type="nucleotide sequence ID" value="NZ_JBHVZQ010000013.1"/>
</dbReference>
<accession>A0ABW6Q7H5</accession>
<keyword evidence="2" id="KW-1185">Reference proteome</keyword>
<proteinExistence type="predicted"/>
<organism evidence="1 2">
    <name type="scientific">Streptomyces marokkonensis</name>
    <dbReference type="NCBI Taxonomy" id="324855"/>
    <lineage>
        <taxon>Bacteria</taxon>
        <taxon>Bacillati</taxon>
        <taxon>Actinomycetota</taxon>
        <taxon>Actinomycetes</taxon>
        <taxon>Kitasatosporales</taxon>
        <taxon>Streptomycetaceae</taxon>
        <taxon>Streptomyces</taxon>
    </lineage>
</organism>
<comment type="caution">
    <text evidence="1">The sequence shown here is derived from an EMBL/GenBank/DDBJ whole genome shotgun (WGS) entry which is preliminary data.</text>
</comment>
<evidence type="ECO:0000313" key="1">
    <source>
        <dbReference type="EMBL" id="MFF1275146.1"/>
    </source>
</evidence>
<dbReference type="EMBL" id="JBHVZQ010000013">
    <property type="protein sequence ID" value="MFF1275146.1"/>
    <property type="molecule type" value="Genomic_DNA"/>
</dbReference>
<protein>
    <submittedName>
        <fullName evidence="1">Uncharacterized protein</fullName>
    </submittedName>
</protein>